<keyword evidence="2" id="KW-1185">Reference proteome</keyword>
<protein>
    <submittedName>
        <fullName evidence="1">Uncharacterized protein</fullName>
    </submittedName>
</protein>
<organism evidence="1 2">
    <name type="scientific">Bifidobacterium avesanii</name>
    <dbReference type="NCBI Taxonomy" id="1798157"/>
    <lineage>
        <taxon>Bacteria</taxon>
        <taxon>Bacillati</taxon>
        <taxon>Actinomycetota</taxon>
        <taxon>Actinomycetes</taxon>
        <taxon>Bifidobacteriales</taxon>
        <taxon>Bifidobacteriaceae</taxon>
        <taxon>Bifidobacterium</taxon>
    </lineage>
</organism>
<evidence type="ECO:0000313" key="2">
    <source>
        <dbReference type="Proteomes" id="UP000469763"/>
    </source>
</evidence>
<dbReference type="EMBL" id="WHZY01000001">
    <property type="protein sequence ID" value="NEG77526.1"/>
    <property type="molecule type" value="Genomic_DNA"/>
</dbReference>
<dbReference type="Proteomes" id="UP000469763">
    <property type="component" value="Unassembled WGS sequence"/>
</dbReference>
<name>A0A7K3TF36_9BIFI</name>
<comment type="caution">
    <text evidence="1">The sequence shown here is derived from an EMBL/GenBank/DDBJ whole genome shotgun (WGS) entry which is preliminary data.</text>
</comment>
<dbReference type="OrthoDB" id="3222930at2"/>
<dbReference type="Pfam" id="PF18952">
    <property type="entry name" value="DUF5696"/>
    <property type="match status" value="1"/>
</dbReference>
<proteinExistence type="predicted"/>
<dbReference type="Gene3D" id="3.20.20.80">
    <property type="entry name" value="Glycosidases"/>
    <property type="match status" value="1"/>
</dbReference>
<accession>A0A7K3TF36</accession>
<evidence type="ECO:0000313" key="1">
    <source>
        <dbReference type="EMBL" id="NEG77526.1"/>
    </source>
</evidence>
<sequence>MHNEPIDEPITRSCGGTTISLDPATLALTVERGGHVWRTAAGVEPTIELDDDAHTRIPFARAASISHETRSFGTGEGIVSHFARIPGLPGLAFDAFVWVEASGGDVIAEWIPTVECEAYPAPITAVRWPVPFAFDEPRADWGTLITHCQGTLIPNDWPNATGPIPFNGRFGTEGGYMPFLAQLRGGALKTDGRADALLTICETPWNAGYEIDHPAGGPYTHAGVWFEPSLGRMDYRRVLRLRVLEGDWATVTGAAKAYRRYAAEHGNLRTLREKAAANPSVNDLAGAMWVHVGAKTVVQPDSRFWDAEHPENNHGLTTFAQRAKELEVLHGFGVEKLYMHLDGWGQPGYDNAHPDYTPACAEAGGWAGLKALADTAHRLGYRFGLHDQYRDYYYTAASHDLANAVMLPDGSFPEHALWAGGRQNYLCAELAPDYVKRNYREIAANGVELDGTYLDVFTCNEGDECANPAHRMTRRDCLAKRAECFDWLLAQGILTSSEEVSDWAVPSLVFCHYAPYDFQMRRPGEPRDGVPVPLQNLVYHDCVIEPWMMDRVEGGEDYMPYALLNGGAPYLIRDAAYAGFDGDIDDAKVAELRESIERCREVARLHERVAMEEMTGFAFVDGDPNVQRTEFADGTAVTADLADGTWRVDYGKR</sequence>
<gene>
    <name evidence="1" type="ORF">GFD22_00700</name>
</gene>
<dbReference type="AlphaFoldDB" id="A0A7K3TF36"/>
<reference evidence="1 2" key="1">
    <citation type="submission" date="2019-10" db="EMBL/GenBank/DDBJ databases">
        <title>Bifidobacterium from non-human primates.</title>
        <authorList>
            <person name="Modesto M."/>
        </authorList>
    </citation>
    <scope>NUCLEOTIDE SEQUENCE [LARGE SCALE GENOMIC DNA]</scope>
    <source>
        <strain evidence="1 2">TREC</strain>
    </source>
</reference>
<dbReference type="InterPro" id="IPR043751">
    <property type="entry name" value="DUF5696"/>
</dbReference>